<dbReference type="InterPro" id="IPR013096">
    <property type="entry name" value="Cupin_2"/>
</dbReference>
<evidence type="ECO:0000313" key="2">
    <source>
        <dbReference type="EMBL" id="PTE06857.1"/>
    </source>
</evidence>
<evidence type="ECO:0000259" key="1">
    <source>
        <dbReference type="Pfam" id="PF07883"/>
    </source>
</evidence>
<dbReference type="EMBL" id="PZJX01000057">
    <property type="protein sequence ID" value="PTE06857.1"/>
    <property type="molecule type" value="Genomic_DNA"/>
</dbReference>
<dbReference type="Gene3D" id="2.60.120.10">
    <property type="entry name" value="Jelly Rolls"/>
    <property type="match status" value="1"/>
</dbReference>
<keyword evidence="3" id="KW-1185">Reference proteome</keyword>
<dbReference type="AlphaFoldDB" id="A0A2T4IMH9"/>
<dbReference type="InterPro" id="IPR052538">
    <property type="entry name" value="Flavonoid_dioxygenase-like"/>
</dbReference>
<comment type="caution">
    <text evidence="2">The sequence shown here is derived from an EMBL/GenBank/DDBJ whole genome shotgun (WGS) entry which is preliminary data.</text>
</comment>
<dbReference type="Pfam" id="PF07883">
    <property type="entry name" value="Cupin_2"/>
    <property type="match status" value="1"/>
</dbReference>
<dbReference type="PANTHER" id="PTHR43346:SF1">
    <property type="entry name" value="QUERCETIN 2,3-DIOXYGENASE-RELATED"/>
    <property type="match status" value="1"/>
</dbReference>
<organism evidence="2 3">
    <name type="scientific">Mesorhizobium helmanticense</name>
    <dbReference type="NCBI Taxonomy" id="1776423"/>
    <lineage>
        <taxon>Bacteria</taxon>
        <taxon>Pseudomonadati</taxon>
        <taxon>Pseudomonadota</taxon>
        <taxon>Alphaproteobacteria</taxon>
        <taxon>Hyphomicrobiales</taxon>
        <taxon>Phyllobacteriaceae</taxon>
        <taxon>Mesorhizobium</taxon>
    </lineage>
</organism>
<dbReference type="Proteomes" id="UP000240259">
    <property type="component" value="Unassembled WGS sequence"/>
</dbReference>
<sequence length="160" mass="17566">MRLTALFLCMSLPPKPLRTFGRHAIAEEDMNVTNARIEPTIEHGGTCRTYFMVPKEAMRAETEGSYLEYVSEFEISAGSHLEPHRHNTHEFYYVLKGRALMQIGTEKREVVPGDLIHIPPNAVHTIAPVGDAPLRALAFAASFLPPGGAGSEAEKAELPG</sequence>
<feature type="domain" description="Cupin type-2" evidence="1">
    <location>
        <begin position="73"/>
        <end position="138"/>
    </location>
</feature>
<protein>
    <recommendedName>
        <fullName evidence="1">Cupin type-2 domain-containing protein</fullName>
    </recommendedName>
</protein>
<evidence type="ECO:0000313" key="3">
    <source>
        <dbReference type="Proteomes" id="UP000240259"/>
    </source>
</evidence>
<accession>A0A2T4IMH9</accession>
<reference evidence="2 3" key="1">
    <citation type="submission" date="2018-03" db="EMBL/GenBank/DDBJ databases">
        <title>Genome sequence of the symbiotic type strain Mesorhizobium helmanticense CSLC115NT isolated from Lotus corniculatus nodules.</title>
        <authorList>
            <person name="Sannazzaro A.I."/>
            <person name="Torres Tejerizo G.A."/>
            <person name="Dip D."/>
            <person name="Caballero M."/>
            <person name="Pistorio M."/>
            <person name="Estrella M.J."/>
        </authorList>
    </citation>
    <scope>NUCLEOTIDE SEQUENCE [LARGE SCALE GENOMIC DNA]</scope>
    <source>
        <strain evidence="2 3">CSLC115N</strain>
    </source>
</reference>
<dbReference type="InterPro" id="IPR011051">
    <property type="entry name" value="RmlC_Cupin_sf"/>
</dbReference>
<dbReference type="SUPFAM" id="SSF51182">
    <property type="entry name" value="RmlC-like cupins"/>
    <property type="match status" value="1"/>
</dbReference>
<dbReference type="OrthoDB" id="9813436at2"/>
<dbReference type="InterPro" id="IPR014710">
    <property type="entry name" value="RmlC-like_jellyroll"/>
</dbReference>
<proteinExistence type="predicted"/>
<gene>
    <name evidence="2" type="ORF">C9427_29635</name>
</gene>
<dbReference type="PANTHER" id="PTHR43346">
    <property type="entry name" value="LIGAND BINDING DOMAIN PROTEIN, PUTATIVE (AFU_ORTHOLOGUE AFUA_6G14370)-RELATED"/>
    <property type="match status" value="1"/>
</dbReference>
<name>A0A2T4IMH9_9HYPH</name>